<dbReference type="SUPFAM" id="SSF50156">
    <property type="entry name" value="PDZ domain-like"/>
    <property type="match status" value="1"/>
</dbReference>
<dbReference type="InterPro" id="IPR041489">
    <property type="entry name" value="PDZ_6"/>
</dbReference>
<protein>
    <submittedName>
        <fullName evidence="2">DUF512 domain-containing protein</fullName>
    </submittedName>
</protein>
<dbReference type="AlphaFoldDB" id="A0A9D2SMR5"/>
<reference evidence="2" key="1">
    <citation type="journal article" date="2021" name="PeerJ">
        <title>Extensive microbial diversity within the chicken gut microbiome revealed by metagenomics and culture.</title>
        <authorList>
            <person name="Gilroy R."/>
            <person name="Ravi A."/>
            <person name="Getino M."/>
            <person name="Pursley I."/>
            <person name="Horton D.L."/>
            <person name="Alikhan N.F."/>
            <person name="Baker D."/>
            <person name="Gharbi K."/>
            <person name="Hall N."/>
            <person name="Watson M."/>
            <person name="Adriaenssens E.M."/>
            <person name="Foster-Nyarko E."/>
            <person name="Jarju S."/>
            <person name="Secka A."/>
            <person name="Antonio M."/>
            <person name="Oren A."/>
            <person name="Chaudhuri R.R."/>
            <person name="La Ragione R."/>
            <person name="Hildebrand F."/>
            <person name="Pallen M.J."/>
        </authorList>
    </citation>
    <scope>NUCLEOTIDE SEQUENCE</scope>
    <source>
        <strain evidence="2">CHK185-5351</strain>
    </source>
</reference>
<name>A0A9D2SMR5_9FIRM</name>
<dbReference type="InterPro" id="IPR058240">
    <property type="entry name" value="rSAM_sf"/>
</dbReference>
<gene>
    <name evidence="2" type="ORF">H9705_02020</name>
</gene>
<dbReference type="SUPFAM" id="SSF102114">
    <property type="entry name" value="Radical SAM enzymes"/>
    <property type="match status" value="1"/>
</dbReference>
<evidence type="ECO:0000313" key="2">
    <source>
        <dbReference type="EMBL" id="HJC14593.1"/>
    </source>
</evidence>
<dbReference type="InterPro" id="IPR007549">
    <property type="entry name" value="DUF512"/>
</dbReference>
<dbReference type="InterPro" id="IPR036034">
    <property type="entry name" value="PDZ_sf"/>
</dbReference>
<dbReference type="InterPro" id="IPR045375">
    <property type="entry name" value="Put_radical_SAM-like_N"/>
</dbReference>
<evidence type="ECO:0000313" key="3">
    <source>
        <dbReference type="Proteomes" id="UP000823849"/>
    </source>
</evidence>
<dbReference type="Pfam" id="PF04459">
    <property type="entry name" value="DUF512"/>
    <property type="match status" value="1"/>
</dbReference>
<evidence type="ECO:0000259" key="1">
    <source>
        <dbReference type="PROSITE" id="PS50106"/>
    </source>
</evidence>
<dbReference type="Pfam" id="PF17820">
    <property type="entry name" value="PDZ_6"/>
    <property type="match status" value="1"/>
</dbReference>
<dbReference type="InterPro" id="IPR001478">
    <property type="entry name" value="PDZ"/>
</dbReference>
<reference evidence="2" key="2">
    <citation type="submission" date="2021-04" db="EMBL/GenBank/DDBJ databases">
        <authorList>
            <person name="Gilroy R."/>
        </authorList>
    </citation>
    <scope>NUCLEOTIDE SEQUENCE</scope>
    <source>
        <strain evidence="2">CHK185-5351</strain>
    </source>
</reference>
<accession>A0A9D2SMR5</accession>
<dbReference type="Proteomes" id="UP000823849">
    <property type="component" value="Unassembled WGS sequence"/>
</dbReference>
<dbReference type="EMBL" id="DWWU01000009">
    <property type="protein sequence ID" value="HJC14593.1"/>
    <property type="molecule type" value="Genomic_DNA"/>
</dbReference>
<proteinExistence type="predicted"/>
<dbReference type="PROSITE" id="PS50106">
    <property type="entry name" value="PDZ"/>
    <property type="match status" value="1"/>
</dbReference>
<dbReference type="Gene3D" id="3.20.20.70">
    <property type="entry name" value="Aldolase class I"/>
    <property type="match status" value="1"/>
</dbReference>
<dbReference type="InterPro" id="IPR013785">
    <property type="entry name" value="Aldolase_TIM"/>
</dbReference>
<organism evidence="2 3">
    <name type="scientific">Candidatus Fusicatenibacter intestinigallinarum</name>
    <dbReference type="NCBI Taxonomy" id="2838598"/>
    <lineage>
        <taxon>Bacteria</taxon>
        <taxon>Bacillati</taxon>
        <taxon>Bacillota</taxon>
        <taxon>Clostridia</taxon>
        <taxon>Lachnospirales</taxon>
        <taxon>Lachnospiraceae</taxon>
        <taxon>Fusicatenibacter</taxon>
    </lineage>
</organism>
<dbReference type="Gene3D" id="2.30.42.10">
    <property type="match status" value="1"/>
</dbReference>
<dbReference type="Pfam" id="PF19238">
    <property type="entry name" value="Radical_SAM_2"/>
    <property type="match status" value="1"/>
</dbReference>
<comment type="caution">
    <text evidence="2">The sequence shown here is derived from an EMBL/GenBank/DDBJ whole genome shotgun (WGS) entry which is preliminary data.</text>
</comment>
<sequence length="468" mass="54134">MEKNRHIIKSIEPGSIAEEMELAPGDELLTVNGEEIEDIFDYQFQIKDTYVELGIRRTDGEEWILEIDKEYDEDLGIVFENSLMDEYRSCRNHCVFCFIDQMPPGMRPTLYFKDDDSRLSFLQGNYVTLTNMSDRDIERIIRYRLEPINISFQTTNPELRCRMLHNRFAGEALNKVKKLFDAGIEMNGQIVLCKGLNDGEELERSISDLTAYLPHLKSVSVVPVGLSRYREGLYPLEPFTREDAKEVLRVIHRWQKKLYETWGLHVIHASDEWYLLAEEELPEEETYDGYLQLENGVGMLRLLREEVKQELENREGDQRELHLSLATGKLAAPTLEMLVGKIREKYPKLDVKIWPIRNAFFGESITVSGLITGQDLIAQLEGKPLGDKLLLPCNMLREGENVFLDDVTVEEVEYRLKLPVQIVDEPGRDLVLAVLNEKNELTHKRRVMYEQSDRSNCGPSECGQIDPV</sequence>
<feature type="domain" description="PDZ" evidence="1">
    <location>
        <begin position="1"/>
        <end position="39"/>
    </location>
</feature>